<feature type="domain" description="CCHC-type" evidence="3">
    <location>
        <begin position="123"/>
        <end position="138"/>
    </location>
</feature>
<dbReference type="GO" id="GO:0008270">
    <property type="term" value="F:zinc ion binding"/>
    <property type="evidence" value="ECO:0007669"/>
    <property type="project" value="UniProtKB-KW"/>
</dbReference>
<feature type="region of interest" description="Disordered" evidence="2">
    <location>
        <begin position="34"/>
        <end position="107"/>
    </location>
</feature>
<feature type="compositionally biased region" description="Polar residues" evidence="2">
    <location>
        <begin position="309"/>
        <end position="318"/>
    </location>
</feature>
<dbReference type="AlphaFoldDB" id="A0A6P5ZYK8"/>
<keyword evidence="1" id="KW-0863">Zinc-finger</keyword>
<accession>A0A6P5ZYK8</accession>
<feature type="compositionally biased region" description="Basic and acidic residues" evidence="2">
    <location>
        <begin position="64"/>
        <end position="78"/>
    </location>
</feature>
<reference evidence="5" key="1">
    <citation type="submission" date="2025-08" db="UniProtKB">
        <authorList>
            <consortium name="RefSeq"/>
        </authorList>
    </citation>
    <scope>IDENTIFICATION</scope>
    <source>
        <tissue evidence="5">Fruit stalk</tissue>
    </source>
</reference>
<protein>
    <submittedName>
        <fullName evidence="5">Uncharacterized protein LOC111304982 isoform X1</fullName>
    </submittedName>
</protein>
<feature type="compositionally biased region" description="Basic and acidic residues" evidence="2">
    <location>
        <begin position="95"/>
        <end position="107"/>
    </location>
</feature>
<name>A0A6P5ZYK8_DURZI</name>
<evidence type="ECO:0000259" key="3">
    <source>
        <dbReference type="PROSITE" id="PS50158"/>
    </source>
</evidence>
<evidence type="ECO:0000256" key="1">
    <source>
        <dbReference type="PROSITE-ProRule" id="PRU00047"/>
    </source>
</evidence>
<feature type="compositionally biased region" description="Basic and acidic residues" evidence="2">
    <location>
        <begin position="259"/>
        <end position="275"/>
    </location>
</feature>
<dbReference type="RefSeq" id="XP_022757824.1">
    <property type="nucleotide sequence ID" value="XM_022902089.1"/>
</dbReference>
<dbReference type="PANTHER" id="PTHR34210">
    <property type="entry name" value="OS01G0252900 PROTEIN"/>
    <property type="match status" value="1"/>
</dbReference>
<evidence type="ECO:0000313" key="4">
    <source>
        <dbReference type="Proteomes" id="UP000515121"/>
    </source>
</evidence>
<dbReference type="KEGG" id="dzi:111304982"/>
<organism evidence="4 5">
    <name type="scientific">Durio zibethinus</name>
    <name type="common">Durian</name>
    <dbReference type="NCBI Taxonomy" id="66656"/>
    <lineage>
        <taxon>Eukaryota</taxon>
        <taxon>Viridiplantae</taxon>
        <taxon>Streptophyta</taxon>
        <taxon>Embryophyta</taxon>
        <taxon>Tracheophyta</taxon>
        <taxon>Spermatophyta</taxon>
        <taxon>Magnoliopsida</taxon>
        <taxon>eudicotyledons</taxon>
        <taxon>Gunneridae</taxon>
        <taxon>Pentapetalae</taxon>
        <taxon>rosids</taxon>
        <taxon>malvids</taxon>
        <taxon>Malvales</taxon>
        <taxon>Malvaceae</taxon>
        <taxon>Helicteroideae</taxon>
        <taxon>Durio</taxon>
    </lineage>
</organism>
<evidence type="ECO:0000313" key="5">
    <source>
        <dbReference type="RefSeq" id="XP_022757824.1"/>
    </source>
</evidence>
<gene>
    <name evidence="5" type="primary">LOC111304982</name>
</gene>
<dbReference type="PANTHER" id="PTHR34210:SF3">
    <property type="entry name" value="CCHC-TYPE DOMAIN-CONTAINING PROTEIN"/>
    <property type="match status" value="1"/>
</dbReference>
<dbReference type="SUPFAM" id="SSF57756">
    <property type="entry name" value="Retrovirus zinc finger-like domains"/>
    <property type="match status" value="1"/>
</dbReference>
<keyword evidence="1" id="KW-0862">Zinc</keyword>
<dbReference type="OrthoDB" id="2020539at2759"/>
<dbReference type="PROSITE" id="PS50158">
    <property type="entry name" value="ZF_CCHC"/>
    <property type="match status" value="1"/>
</dbReference>
<dbReference type="InterPro" id="IPR001878">
    <property type="entry name" value="Znf_CCHC"/>
</dbReference>
<keyword evidence="1" id="KW-0479">Metal-binding</keyword>
<sequence length="511" mass="58629">MSTKNRGKSPSPSNFLFIVEVLFAAQNLRFPVSMATTPEPDVDDDFSEIYKEYTGPPGSTVSRGQDRVKENKRSHAGSDEEEEQRDPNAVPTDFTSREAKVWEAKSKATERNWKKRKEEEMICKICGESGHFTQGCPSTLGANRKSQDFFERVPAREPHVRALFTEKVIQRIEKDIGCKIKMDEKFIIVSGKDRLILKKGVDAVHRIKDEGDQRGSSSSHMSRSRSPDRSPVGSRLRRPESQRAHSGPHNSSHFQQRFGRQDKAVEDRVREDLRKISRGSPQARAYGNDGARSHSSNSKSPGRIPYAGNSYNSYDGHNQNMAYRTDGWDTERRASDLQSRNQLEYPAFPQTLDELELDYKREAMELGRIRDKEEDEENYKHRENILLQCCIDFFLSSSSVHSLLIHPYRADMYALLIIHVHGKYILFRLYTGFLWSGLNVRDGHVGYLSVSMSYQNELSNLLQKVKFILLKELLLHWGTRRKNCCCLVFIIKTHRESCSSVCCIITEILIP</sequence>
<dbReference type="GeneID" id="111304982"/>
<keyword evidence="4" id="KW-1185">Reference proteome</keyword>
<dbReference type="InterPro" id="IPR036875">
    <property type="entry name" value="Znf_CCHC_sf"/>
</dbReference>
<proteinExistence type="predicted"/>
<dbReference type="GO" id="GO:0003676">
    <property type="term" value="F:nucleic acid binding"/>
    <property type="evidence" value="ECO:0007669"/>
    <property type="project" value="InterPro"/>
</dbReference>
<feature type="region of interest" description="Disordered" evidence="2">
    <location>
        <begin position="207"/>
        <end position="318"/>
    </location>
</feature>
<evidence type="ECO:0000256" key="2">
    <source>
        <dbReference type="SAM" id="MobiDB-lite"/>
    </source>
</evidence>
<dbReference type="Proteomes" id="UP000515121">
    <property type="component" value="Unplaced"/>
</dbReference>